<comment type="subcellular location">
    <subcellularLocation>
        <location evidence="1">Endoplasmic reticulum membrane</location>
        <topology evidence="1">Multi-pass membrane protein</topology>
    </subcellularLocation>
</comment>
<comment type="pathway">
    <text evidence="2">Protein modification; protein glycosylation.</text>
</comment>
<comment type="similarity">
    <text evidence="3">Belongs to the dolichyldiphosphatase family.</text>
</comment>
<evidence type="ECO:0000313" key="16">
    <source>
        <dbReference type="EMBL" id="VEN40918.1"/>
    </source>
</evidence>
<feature type="domain" description="Phosphatidic acid phosphatase type 2/haloperoxidase" evidence="15">
    <location>
        <begin position="70"/>
        <end position="189"/>
    </location>
</feature>
<dbReference type="GO" id="GO:0005789">
    <property type="term" value="C:endoplasmic reticulum membrane"/>
    <property type="evidence" value="ECO:0007669"/>
    <property type="project" value="UniProtKB-SubCell"/>
</dbReference>
<feature type="transmembrane region" description="Helical" evidence="14">
    <location>
        <begin position="171"/>
        <end position="196"/>
    </location>
</feature>
<evidence type="ECO:0000256" key="8">
    <source>
        <dbReference type="ARBA" id="ARBA00022824"/>
    </source>
</evidence>
<dbReference type="SUPFAM" id="SSF48317">
    <property type="entry name" value="Acid phosphatase/Vanadium-dependent haloperoxidase"/>
    <property type="match status" value="1"/>
</dbReference>
<dbReference type="Proteomes" id="UP000410492">
    <property type="component" value="Unassembled WGS sequence"/>
</dbReference>
<dbReference type="GO" id="GO:0047874">
    <property type="term" value="F:dolichyldiphosphatase activity"/>
    <property type="evidence" value="ECO:0007669"/>
    <property type="project" value="UniProtKB-EC"/>
</dbReference>
<feature type="transmembrane region" description="Helical" evidence="14">
    <location>
        <begin position="43"/>
        <end position="64"/>
    </location>
</feature>
<gene>
    <name evidence="16" type="ORF">CALMAC_LOCUS4917</name>
</gene>
<dbReference type="InterPro" id="IPR036938">
    <property type="entry name" value="PAP2/HPO_sf"/>
</dbReference>
<organism evidence="16 17">
    <name type="scientific">Callosobruchus maculatus</name>
    <name type="common">Southern cowpea weevil</name>
    <name type="synonym">Pulse bruchid</name>
    <dbReference type="NCBI Taxonomy" id="64391"/>
    <lineage>
        <taxon>Eukaryota</taxon>
        <taxon>Metazoa</taxon>
        <taxon>Ecdysozoa</taxon>
        <taxon>Arthropoda</taxon>
        <taxon>Hexapoda</taxon>
        <taxon>Insecta</taxon>
        <taxon>Pterygota</taxon>
        <taxon>Neoptera</taxon>
        <taxon>Endopterygota</taxon>
        <taxon>Coleoptera</taxon>
        <taxon>Polyphaga</taxon>
        <taxon>Cucujiformia</taxon>
        <taxon>Chrysomeloidea</taxon>
        <taxon>Chrysomelidae</taxon>
        <taxon>Bruchinae</taxon>
        <taxon>Bruchini</taxon>
        <taxon>Callosobruchus</taxon>
    </lineage>
</organism>
<evidence type="ECO:0000313" key="17">
    <source>
        <dbReference type="Proteomes" id="UP000410492"/>
    </source>
</evidence>
<evidence type="ECO:0000256" key="13">
    <source>
        <dbReference type="ARBA" id="ARBA00047349"/>
    </source>
</evidence>
<keyword evidence="6 14" id="KW-0812">Transmembrane</keyword>
<name>A0A653BZ70_CALMS</name>
<comment type="function">
    <text evidence="11">Required for efficient N-glycosylation. Necessary for maintaining optimal levels of dolichol-linked oligosaccharides. Hydrolyzes dolichyl pyrophosphate at a very high rate and dolichyl monophosphate at a much lower rate. Does not act on phosphatidate.</text>
</comment>
<evidence type="ECO:0000256" key="4">
    <source>
        <dbReference type="ARBA" id="ARBA00012508"/>
    </source>
</evidence>
<dbReference type="FunFam" id="1.20.144.10:FF:000003">
    <property type="entry name" value="Dolichyldiphosphatase 1"/>
    <property type="match status" value="1"/>
</dbReference>
<dbReference type="GO" id="GO:0042392">
    <property type="term" value="F:sphingosine-1-phosphate phosphatase activity"/>
    <property type="evidence" value="ECO:0007669"/>
    <property type="project" value="TreeGrafter"/>
</dbReference>
<dbReference type="PANTHER" id="PTHR14969">
    <property type="entry name" value="SPHINGOSINE-1-PHOSPHATE PHOSPHOHYDROLASE"/>
    <property type="match status" value="1"/>
</dbReference>
<evidence type="ECO:0000256" key="14">
    <source>
        <dbReference type="SAM" id="Phobius"/>
    </source>
</evidence>
<dbReference type="PANTHER" id="PTHR14969:SF13">
    <property type="entry name" value="AT30094P"/>
    <property type="match status" value="1"/>
</dbReference>
<reference evidence="16 17" key="1">
    <citation type="submission" date="2019-01" db="EMBL/GenBank/DDBJ databases">
        <authorList>
            <person name="Sayadi A."/>
        </authorList>
    </citation>
    <scope>NUCLEOTIDE SEQUENCE [LARGE SCALE GENOMIC DNA]</scope>
</reference>
<keyword evidence="17" id="KW-1185">Reference proteome</keyword>
<accession>A0A653BZ70</accession>
<evidence type="ECO:0000256" key="3">
    <source>
        <dbReference type="ARBA" id="ARBA00005518"/>
    </source>
</evidence>
<feature type="transmembrane region" description="Helical" evidence="14">
    <location>
        <begin position="143"/>
        <end position="165"/>
    </location>
</feature>
<evidence type="ECO:0000256" key="12">
    <source>
        <dbReference type="ARBA" id="ARBA00030292"/>
    </source>
</evidence>
<dbReference type="SMART" id="SM00014">
    <property type="entry name" value="acidPPc"/>
    <property type="match status" value="1"/>
</dbReference>
<dbReference type="EMBL" id="CAACVG010006671">
    <property type="protein sequence ID" value="VEN40918.1"/>
    <property type="molecule type" value="Genomic_DNA"/>
</dbReference>
<evidence type="ECO:0000256" key="2">
    <source>
        <dbReference type="ARBA" id="ARBA00004922"/>
    </source>
</evidence>
<dbReference type="UniPathway" id="UPA00378"/>
<evidence type="ECO:0000256" key="1">
    <source>
        <dbReference type="ARBA" id="ARBA00004477"/>
    </source>
</evidence>
<dbReference type="CDD" id="cd03382">
    <property type="entry name" value="PAP2_dolichyldiphosphatase"/>
    <property type="match status" value="1"/>
</dbReference>
<evidence type="ECO:0000256" key="5">
    <source>
        <dbReference type="ARBA" id="ARBA00014821"/>
    </source>
</evidence>
<dbReference type="InterPro" id="IPR000326">
    <property type="entry name" value="PAP2/HPO"/>
</dbReference>
<dbReference type="AlphaFoldDB" id="A0A653BZ70"/>
<dbReference type="GO" id="GO:0006487">
    <property type="term" value="P:protein N-linked glycosylation"/>
    <property type="evidence" value="ECO:0007669"/>
    <property type="project" value="UniProtKB-ARBA"/>
</dbReference>
<evidence type="ECO:0000256" key="11">
    <source>
        <dbReference type="ARBA" id="ARBA00024907"/>
    </source>
</evidence>
<feature type="transmembrane region" description="Helical" evidence="14">
    <location>
        <begin position="111"/>
        <end position="131"/>
    </location>
</feature>
<comment type="catalytic activity">
    <reaction evidence="13">
        <text>a di-trans,poly-cis-dolichyl diphosphate + H2O = a di-trans,poly-cis-dolichyl phosphate + phosphate + H(+)</text>
        <dbReference type="Rhea" id="RHEA:14385"/>
        <dbReference type="Rhea" id="RHEA-COMP:19498"/>
        <dbReference type="Rhea" id="RHEA-COMP:19506"/>
        <dbReference type="ChEBI" id="CHEBI:15377"/>
        <dbReference type="ChEBI" id="CHEBI:15378"/>
        <dbReference type="ChEBI" id="CHEBI:43474"/>
        <dbReference type="ChEBI" id="CHEBI:57497"/>
        <dbReference type="ChEBI" id="CHEBI:57683"/>
        <dbReference type="EC" id="3.6.1.43"/>
    </reaction>
</comment>
<sequence>MATYGTGGENNIPNNLENHDTTEWVPFSLTLVYYPKGDLLGQFLAFISLSPFGIGSGFIALILFRRDLHTITFFLGTICSEILNYCLKHMICEPRPVLRTDTTVEYGMPSSHAQFAWFFATYIFYFVVIRLHHMNNNTIIENLSKFLIISSSTLLAILVSISRIYLGYHTFWQVFCGALVGIMFATVWFALTYLILTPMFPQVVSWKISEMLLLRDTTLIPNVLWFEYTNTRQEVRARSRKLVSMKSQ</sequence>
<keyword evidence="7" id="KW-0378">Hydrolase</keyword>
<dbReference type="OrthoDB" id="302705at2759"/>
<dbReference type="EC" id="3.6.1.43" evidence="4"/>
<keyword evidence="9 14" id="KW-1133">Transmembrane helix</keyword>
<proteinExistence type="inferred from homology"/>
<evidence type="ECO:0000256" key="6">
    <source>
        <dbReference type="ARBA" id="ARBA00022692"/>
    </source>
</evidence>
<dbReference type="InterPro" id="IPR039667">
    <property type="entry name" value="Dolichyldiphosphatase_PAP2"/>
</dbReference>
<dbReference type="Gene3D" id="1.20.144.10">
    <property type="entry name" value="Phosphatidic acid phosphatase type 2/haloperoxidase"/>
    <property type="match status" value="1"/>
</dbReference>
<evidence type="ECO:0000256" key="7">
    <source>
        <dbReference type="ARBA" id="ARBA00022801"/>
    </source>
</evidence>
<keyword evidence="8" id="KW-0256">Endoplasmic reticulum</keyword>
<evidence type="ECO:0000259" key="15">
    <source>
        <dbReference type="SMART" id="SM00014"/>
    </source>
</evidence>
<evidence type="ECO:0000256" key="9">
    <source>
        <dbReference type="ARBA" id="ARBA00022989"/>
    </source>
</evidence>
<protein>
    <recommendedName>
        <fullName evidence="5">Dolichyldiphosphatase 1</fullName>
        <ecNumber evidence="4">3.6.1.43</ecNumber>
    </recommendedName>
    <alternativeName>
        <fullName evidence="12">Dolichyl pyrophosphate phosphatase 1</fullName>
    </alternativeName>
</protein>
<evidence type="ECO:0000256" key="10">
    <source>
        <dbReference type="ARBA" id="ARBA00023136"/>
    </source>
</evidence>
<dbReference type="Pfam" id="PF01569">
    <property type="entry name" value="PAP2"/>
    <property type="match status" value="1"/>
</dbReference>
<keyword evidence="10 14" id="KW-0472">Membrane</keyword>